<accession>A0A1L9B6R4</accession>
<keyword evidence="5" id="KW-1185">Reference proteome</keyword>
<sequence>MALLRDFLRFAGRLSFFLMVAIMVFIANMVHHGPEKQDTARFDLKSLQTGLRLYHARHQRYPATEEGLRALVDSLNLDRVPHDPWDHPYGYELREGRPWVWSLGADGAPGGEGEDADVFLPQAP</sequence>
<dbReference type="InterPro" id="IPR013545">
    <property type="entry name" value="T2SS_protein-GspG_C"/>
</dbReference>
<evidence type="ECO:0000256" key="2">
    <source>
        <dbReference type="SAM" id="Phobius"/>
    </source>
</evidence>
<keyword evidence="2" id="KW-0812">Transmembrane</keyword>
<dbReference type="Pfam" id="PF08334">
    <property type="entry name" value="T2SSG"/>
    <property type="match status" value="1"/>
</dbReference>
<dbReference type="SUPFAM" id="SSF54523">
    <property type="entry name" value="Pili subunits"/>
    <property type="match status" value="1"/>
</dbReference>
<keyword evidence="2" id="KW-1133">Transmembrane helix</keyword>
<comment type="caution">
    <text evidence="4">The sequence shown here is derived from an EMBL/GenBank/DDBJ whole genome shotgun (WGS) entry which is preliminary data.</text>
</comment>
<dbReference type="Proteomes" id="UP000182229">
    <property type="component" value="Unassembled WGS sequence"/>
</dbReference>
<evidence type="ECO:0000259" key="3">
    <source>
        <dbReference type="Pfam" id="PF08334"/>
    </source>
</evidence>
<feature type="region of interest" description="Disordered" evidence="1">
    <location>
        <begin position="104"/>
        <end position="124"/>
    </location>
</feature>
<proteinExistence type="predicted"/>
<dbReference type="STRING" id="83449.BON30_26410"/>
<feature type="domain" description="Type II secretion system protein GspG C-terminal" evidence="3">
    <location>
        <begin position="35"/>
        <end position="118"/>
    </location>
</feature>
<dbReference type="EMBL" id="MPIN01000007">
    <property type="protein sequence ID" value="OJH37959.1"/>
    <property type="molecule type" value="Genomic_DNA"/>
</dbReference>
<name>A0A1L9B6R4_9BACT</name>
<keyword evidence="2" id="KW-0472">Membrane</keyword>
<organism evidence="4 5">
    <name type="scientific">Cystobacter ferrugineus</name>
    <dbReference type="NCBI Taxonomy" id="83449"/>
    <lineage>
        <taxon>Bacteria</taxon>
        <taxon>Pseudomonadati</taxon>
        <taxon>Myxococcota</taxon>
        <taxon>Myxococcia</taxon>
        <taxon>Myxococcales</taxon>
        <taxon>Cystobacterineae</taxon>
        <taxon>Archangiaceae</taxon>
        <taxon>Cystobacter</taxon>
    </lineage>
</organism>
<reference evidence="4 5" key="2">
    <citation type="submission" date="2016-12" db="EMBL/GenBank/DDBJ databases">
        <title>Draft Genome Sequence of Cystobacter ferrugineus Strain Cbfe23.</title>
        <authorList>
            <person name="Akbar S."/>
            <person name="Dowd S.E."/>
            <person name="Stevens D.C."/>
        </authorList>
    </citation>
    <scope>NUCLEOTIDE SEQUENCE [LARGE SCALE GENOMIC DNA]</scope>
    <source>
        <strain evidence="4 5">Cbfe23</strain>
    </source>
</reference>
<feature type="transmembrane region" description="Helical" evidence="2">
    <location>
        <begin position="12"/>
        <end position="31"/>
    </location>
</feature>
<reference evidence="5" key="1">
    <citation type="submission" date="2016-11" db="EMBL/GenBank/DDBJ databases">
        <authorList>
            <person name="Shukria A."/>
            <person name="Stevens D.C."/>
        </authorList>
    </citation>
    <scope>NUCLEOTIDE SEQUENCE [LARGE SCALE GENOMIC DNA]</scope>
    <source>
        <strain evidence="5">Cbfe23</strain>
    </source>
</reference>
<evidence type="ECO:0000313" key="4">
    <source>
        <dbReference type="EMBL" id="OJH37959.1"/>
    </source>
</evidence>
<dbReference type="AlphaFoldDB" id="A0A1L9B6R4"/>
<evidence type="ECO:0000256" key="1">
    <source>
        <dbReference type="SAM" id="MobiDB-lite"/>
    </source>
</evidence>
<dbReference type="InterPro" id="IPR045584">
    <property type="entry name" value="Pilin-like"/>
</dbReference>
<protein>
    <recommendedName>
        <fullName evidence="3">Type II secretion system protein GspG C-terminal domain-containing protein</fullName>
    </recommendedName>
</protein>
<dbReference type="Gene3D" id="3.30.700.10">
    <property type="entry name" value="Glycoprotein, Type 4 Pilin"/>
    <property type="match status" value="1"/>
</dbReference>
<gene>
    <name evidence="4" type="ORF">BON30_26410</name>
</gene>
<evidence type="ECO:0000313" key="5">
    <source>
        <dbReference type="Proteomes" id="UP000182229"/>
    </source>
</evidence>